<dbReference type="Pfam" id="PF00271">
    <property type="entry name" value="Helicase_C"/>
    <property type="match status" value="1"/>
</dbReference>
<keyword evidence="5" id="KW-0067">ATP-binding</keyword>
<dbReference type="EC" id="3.6.4.-" evidence="12"/>
<accession>A0A8T4KWF8</accession>
<proteinExistence type="inferred from homology"/>
<evidence type="ECO:0000256" key="2">
    <source>
        <dbReference type="ARBA" id="ARBA00022763"/>
    </source>
</evidence>
<evidence type="ECO:0000256" key="6">
    <source>
        <dbReference type="ARBA" id="ARBA00023125"/>
    </source>
</evidence>
<evidence type="ECO:0000256" key="5">
    <source>
        <dbReference type="ARBA" id="ARBA00022840"/>
    </source>
</evidence>
<dbReference type="InterPro" id="IPR011545">
    <property type="entry name" value="DEAD/DEAH_box_helicase_dom"/>
</dbReference>
<dbReference type="GO" id="GO:0003677">
    <property type="term" value="F:DNA binding"/>
    <property type="evidence" value="ECO:0007669"/>
    <property type="project" value="UniProtKB-KW"/>
</dbReference>
<dbReference type="SMART" id="SM00487">
    <property type="entry name" value="DEXDc"/>
    <property type="match status" value="1"/>
</dbReference>
<dbReference type="InterPro" id="IPR013701">
    <property type="entry name" value="Lhr-like_DEAD/DEAH_assoc"/>
</dbReference>
<keyword evidence="6" id="KW-0238">DNA-binding</keyword>
<feature type="domain" description="Helicase ATP-binding" evidence="10">
    <location>
        <begin position="41"/>
        <end position="233"/>
    </location>
</feature>
<evidence type="ECO:0000313" key="13">
    <source>
        <dbReference type="Proteomes" id="UP000677687"/>
    </source>
</evidence>
<dbReference type="InterPro" id="IPR027417">
    <property type="entry name" value="P-loop_NTPase"/>
</dbReference>
<dbReference type="SUPFAM" id="SSF52540">
    <property type="entry name" value="P-loop containing nucleoside triphosphate hydrolases"/>
    <property type="match status" value="1"/>
</dbReference>
<keyword evidence="7" id="KW-0234">DNA repair</keyword>
<dbReference type="AlphaFoldDB" id="A0A8T4KWF8"/>
<keyword evidence="1" id="KW-0547">Nucleotide-binding</keyword>
<dbReference type="Pfam" id="PF08494">
    <property type="entry name" value="DEAD_assoc"/>
    <property type="match status" value="1"/>
</dbReference>
<feature type="domain" description="Helicase C-terminal" evidence="11">
    <location>
        <begin position="255"/>
        <end position="425"/>
    </location>
</feature>
<dbReference type="NCBIfam" id="NF010338">
    <property type="entry name" value="PRK13767.1"/>
    <property type="match status" value="1"/>
</dbReference>
<dbReference type="GO" id="GO:0005524">
    <property type="term" value="F:ATP binding"/>
    <property type="evidence" value="ECO:0007669"/>
    <property type="project" value="UniProtKB-KW"/>
</dbReference>
<dbReference type="InterPro" id="IPR045628">
    <property type="entry name" value="Lhr_WH_dom"/>
</dbReference>
<evidence type="ECO:0000259" key="10">
    <source>
        <dbReference type="PROSITE" id="PS51192"/>
    </source>
</evidence>
<evidence type="ECO:0000256" key="8">
    <source>
        <dbReference type="ARBA" id="ARBA00023235"/>
    </source>
</evidence>
<dbReference type="CDD" id="cd18796">
    <property type="entry name" value="SF2_C_LHR"/>
    <property type="match status" value="1"/>
</dbReference>
<keyword evidence="2" id="KW-0227">DNA damage</keyword>
<dbReference type="GO" id="GO:0004386">
    <property type="term" value="F:helicase activity"/>
    <property type="evidence" value="ECO:0007669"/>
    <property type="project" value="UniProtKB-KW"/>
</dbReference>
<comment type="similarity">
    <text evidence="9">Belongs to the Lhr helicase family. Lhr-Core subfamily.</text>
</comment>
<dbReference type="InterPro" id="IPR014001">
    <property type="entry name" value="Helicase_ATP-bd"/>
</dbReference>
<evidence type="ECO:0000256" key="7">
    <source>
        <dbReference type="ARBA" id="ARBA00023204"/>
    </source>
</evidence>
<dbReference type="Gene3D" id="3.40.50.300">
    <property type="entry name" value="P-loop containing nucleotide triphosphate hydrolases"/>
    <property type="match status" value="2"/>
</dbReference>
<evidence type="ECO:0000256" key="1">
    <source>
        <dbReference type="ARBA" id="ARBA00022741"/>
    </source>
</evidence>
<dbReference type="Pfam" id="PF00270">
    <property type="entry name" value="DEAD"/>
    <property type="match status" value="1"/>
</dbReference>
<dbReference type="InterPro" id="IPR017170">
    <property type="entry name" value="Lhr-like"/>
</dbReference>
<dbReference type="PANTHER" id="PTHR47962">
    <property type="entry name" value="ATP-DEPENDENT HELICASE LHR-RELATED-RELATED"/>
    <property type="match status" value="1"/>
</dbReference>
<dbReference type="CDD" id="cd17922">
    <property type="entry name" value="DEXHc_LHR-like"/>
    <property type="match status" value="1"/>
</dbReference>
<name>A0A8T4KWF8_9ARCH</name>
<gene>
    <name evidence="12" type="ORF">J4415_02465</name>
</gene>
<evidence type="ECO:0000313" key="12">
    <source>
        <dbReference type="EMBL" id="MBS3057469.1"/>
    </source>
</evidence>
<evidence type="ECO:0000256" key="3">
    <source>
        <dbReference type="ARBA" id="ARBA00022801"/>
    </source>
</evidence>
<evidence type="ECO:0000256" key="4">
    <source>
        <dbReference type="ARBA" id="ARBA00022806"/>
    </source>
</evidence>
<dbReference type="Pfam" id="PF19306">
    <property type="entry name" value="WHD_Lhr"/>
    <property type="match status" value="1"/>
</dbReference>
<dbReference type="SMART" id="SM00490">
    <property type="entry name" value="HELICc"/>
    <property type="match status" value="1"/>
</dbReference>
<keyword evidence="3 12" id="KW-0378">Hydrolase</keyword>
<protein>
    <submittedName>
        <fullName evidence="12">ATP-dependent helicase</fullName>
        <ecNumber evidence="12">3.6.4.-</ecNumber>
    </submittedName>
</protein>
<keyword evidence="4 12" id="KW-0347">Helicase</keyword>
<dbReference type="PIRSF" id="PIRSF037307">
    <property type="entry name" value="Lhr-like_helic_prd"/>
    <property type="match status" value="1"/>
</dbReference>
<dbReference type="GO" id="GO:0016887">
    <property type="term" value="F:ATP hydrolysis activity"/>
    <property type="evidence" value="ECO:0007669"/>
    <property type="project" value="TreeGrafter"/>
</dbReference>
<dbReference type="InterPro" id="IPR001650">
    <property type="entry name" value="Helicase_C-like"/>
</dbReference>
<dbReference type="GO" id="GO:0006281">
    <property type="term" value="P:DNA repair"/>
    <property type="evidence" value="ECO:0007669"/>
    <property type="project" value="UniProtKB-KW"/>
</dbReference>
<reference evidence="12" key="2">
    <citation type="submission" date="2021-05" db="EMBL/GenBank/DDBJ databases">
        <title>Protein family content uncovers lineage relationships and bacterial pathway maintenance mechanisms in DPANN archaea.</title>
        <authorList>
            <person name="Castelle C.J."/>
            <person name="Meheust R."/>
            <person name="Jaffe A.L."/>
            <person name="Seitz K."/>
            <person name="Gong X."/>
            <person name="Baker B.J."/>
            <person name="Banfield J.F."/>
        </authorList>
    </citation>
    <scope>NUCLEOTIDE SEQUENCE</scope>
    <source>
        <strain evidence="12">RIFCSPHIGHO2_01_FULL_AR10_44_11</strain>
    </source>
</reference>
<organism evidence="12 13">
    <name type="scientific">Candidatus Iainarchaeum sp</name>
    <dbReference type="NCBI Taxonomy" id="3101447"/>
    <lineage>
        <taxon>Archaea</taxon>
        <taxon>Candidatus Iainarchaeota</taxon>
        <taxon>Candidatus Iainarchaeia</taxon>
        <taxon>Candidatus Iainarchaeales</taxon>
        <taxon>Candidatus Iainarchaeaceae</taxon>
        <taxon>Candidatus Iainarchaeum</taxon>
    </lineage>
</organism>
<dbReference type="PROSITE" id="PS51194">
    <property type="entry name" value="HELICASE_CTER"/>
    <property type="match status" value="1"/>
</dbReference>
<dbReference type="GO" id="GO:0140097">
    <property type="term" value="F:catalytic activity, acting on DNA"/>
    <property type="evidence" value="ECO:0007669"/>
    <property type="project" value="UniProtKB-ARBA"/>
</dbReference>
<comment type="caution">
    <text evidence="12">The sequence shown here is derived from an EMBL/GenBank/DDBJ whole genome shotgun (WGS) entry which is preliminary data.</text>
</comment>
<dbReference type="InterPro" id="IPR052511">
    <property type="entry name" value="ATP-dep_Helicase"/>
</dbReference>
<sequence>MIESQTQKYSDEEIFSALNPLLAKWFKWKFGKFTEPQRYAIMNIHQRQNTLVSAETGTGKTLSAFAAVLSELITLSESKMLEDRVYCLYISPLRALSNDIEKNLKEPLEEITKAGKKLGKEINVRVAVRTGDTPTSERAKMLAKPPHILITTPESFAILLNSPRFKAHLQEIKWLIVDEIHSLADNKRGMHLSLSLERLQHYNPNFARIGLSATISPLEEIAKFLVGMENAETPRDCKIVDVNFLKKMDLKVISPLPDLINVTQEQIHSALYKTLHELIQEHKTTLVFTNTRSATERVVHYLKENYPKYYRKANIEAHHSSLSRELRINTENRLKEGKLKCVVCSTSLELGIDIGYIDLVVLLGSPKSVARAIQRTGRSGHKLHDQIKGRIVVLDRDDLVECAVLLKNALEKKLDKIAVPKNALDVLAQHIYGIAIDSKIHIDELLKIIRHSYCYSALSRNDFLEIINYLSGTYSSLETRNVYAKIWHDEASGIIGKRGKLARVLYMTNIGTIPDEARVKVKLGDFVIGTIDEGFLERLHKGDVFILGGQSYVFRHAIGMVANVSSAEKRPPTVPSWFSEMLPLSFDLALEIQRFRKLMEQKFSARRAKAEIIDFINSYLYVDKNAANAIYSYFHEQFRYSEIPHNEKLLVEIYKEEEMRHAIFHSTFGRRTNDALSRALAYVIGKLVHKDIEIVLDDNGFILSADTKMPIEHAFNLLKSENLRMVLEKAIDDTELFRRRFRHCATRSLMILRNYRGREKSVGKQQMNSRLLLSAVKRIGNDFPILRETRREVLEDAMDIRHAEQLLKWIENKEIEIKIKTAELPSPFALNLYSQGYADIMRIEGRLQFIQRMHEKIMRKIGE</sequence>
<evidence type="ECO:0000256" key="9">
    <source>
        <dbReference type="ARBA" id="ARBA00093467"/>
    </source>
</evidence>
<keyword evidence="8" id="KW-0413">Isomerase</keyword>
<dbReference type="EMBL" id="JAGVWD010000038">
    <property type="protein sequence ID" value="MBS3057469.1"/>
    <property type="molecule type" value="Genomic_DNA"/>
</dbReference>
<dbReference type="Proteomes" id="UP000677687">
    <property type="component" value="Unassembled WGS sequence"/>
</dbReference>
<dbReference type="PROSITE" id="PS51192">
    <property type="entry name" value="HELICASE_ATP_BIND_1"/>
    <property type="match status" value="1"/>
</dbReference>
<evidence type="ECO:0000259" key="11">
    <source>
        <dbReference type="PROSITE" id="PS51194"/>
    </source>
</evidence>
<reference evidence="12" key="1">
    <citation type="submission" date="2021-03" db="EMBL/GenBank/DDBJ databases">
        <authorList>
            <person name="Jaffe A."/>
        </authorList>
    </citation>
    <scope>NUCLEOTIDE SEQUENCE</scope>
    <source>
        <strain evidence="12">RIFCSPHIGHO2_01_FULL_AR10_44_11</strain>
    </source>
</reference>
<dbReference type="PANTHER" id="PTHR47962:SF6">
    <property type="entry name" value="LARGE HELICASE-RELATED PROTEIN"/>
    <property type="match status" value="1"/>
</dbReference>